<evidence type="ECO:0000256" key="1">
    <source>
        <dbReference type="SAM" id="MobiDB-lite"/>
    </source>
</evidence>
<dbReference type="OrthoDB" id="381190at2759"/>
<feature type="compositionally biased region" description="Low complexity" evidence="1">
    <location>
        <begin position="724"/>
        <end position="736"/>
    </location>
</feature>
<proteinExistence type="predicted"/>
<feature type="region of interest" description="Disordered" evidence="1">
    <location>
        <begin position="712"/>
        <end position="742"/>
    </location>
</feature>
<dbReference type="Proteomes" id="UP000187283">
    <property type="component" value="Unassembled WGS sequence"/>
</dbReference>
<protein>
    <submittedName>
        <fullName evidence="2">Uncharacterized protein</fullName>
    </submittedName>
</protein>
<organism evidence="2 3">
    <name type="scientific">Smittium culicis</name>
    <dbReference type="NCBI Taxonomy" id="133412"/>
    <lineage>
        <taxon>Eukaryota</taxon>
        <taxon>Fungi</taxon>
        <taxon>Fungi incertae sedis</taxon>
        <taxon>Zoopagomycota</taxon>
        <taxon>Kickxellomycotina</taxon>
        <taxon>Harpellomycetes</taxon>
        <taxon>Harpellales</taxon>
        <taxon>Legeriomycetaceae</taxon>
        <taxon>Smittium</taxon>
    </lineage>
</organism>
<keyword evidence="3" id="KW-1185">Reference proteome</keyword>
<comment type="caution">
    <text evidence="2">The sequence shown here is derived from an EMBL/GenBank/DDBJ whole genome shotgun (WGS) entry which is preliminary data.</text>
</comment>
<name>A0A1R1XHA3_9FUNG</name>
<accession>A0A1R1XHA3</accession>
<reference evidence="2 3" key="1">
    <citation type="submission" date="2017-01" db="EMBL/GenBank/DDBJ databases">
        <authorList>
            <person name="Mah S.A."/>
            <person name="Swanson W.J."/>
            <person name="Moy G.W."/>
            <person name="Vacquier V.D."/>
        </authorList>
    </citation>
    <scope>NUCLEOTIDE SEQUENCE [LARGE SCALE GENOMIC DNA]</scope>
    <source>
        <strain evidence="2 3">GSMNP</strain>
    </source>
</reference>
<evidence type="ECO:0000313" key="2">
    <source>
        <dbReference type="EMBL" id="OMJ14014.1"/>
    </source>
</evidence>
<sequence length="1331" mass="152465">MESSLRSFLNILTYESTNKPGTTSNKILPHRSHLNINDLQENTSNVSAESRNDVLENKESSNYSNISVESLLKSCSAKLIFEIISEIGNQSIEISLRSQSALLMSIQSIFGTNSSDGSESKDLTINDVCTQIATQSVTNQRNEKINQKNIIQGESNILKYTENKIEFLDISDFEISNTAIKKFTQRCLLGVLTNISELFEHISLPDTEAIDSVRANKITLKQKKSIIALRFLFQIIGKYLEKNLTAIVKALSSPLKNPNTIREALITFSVLVVSLKDANLSVSSINCLLSPLIEISLNYTTNIAYYNYERFKIDYLDSTLWEIINDIVVQILGYNHYTIIENWAEICPVPNFHELRGSRSLYVLLSNYESLEKSFINSKQLFNKKDIIEIDLSSSQISSEYDPSSSVTKNIETNFVYYFNKQFDINIENNKDIKQKTEFDYQKYDNETIFSIILKLERLMRNSDFIICASACLELEDVLNTINLSRFIIENSLAPSLISPTQQNTSSDHELVGSNNSDRINSGIKSKKFISAVSQVDLKSKSSKYNDFDSKISRNVEYVDFKSNFEFYTFLQSSIISLIKMHGSKNRLIYISCSRLLGLLGFLNEKVHNNRTLSSSHRKYISKISPYSNELNWRKLGLFNLFIAQDVFNFAHYLILNYLAPLCISSQSPNNQLCLSYSIQEILKLCGFSSTIPSTRADTFYIPKNCNKDNASTTVTQNGRRSNRLSNLSQTQNLSSDTPSNRPKLIVLNKDNSGFYTYMFDESTIIDKWQLFPDNICEILTPLLESRYSIESKSPYYLSNYNNKDFENQNNTNSSNVETFEELDKSEINIPTNSSQDPKSDIPTKSNNITSFYETSPNFELWIQSWLISLINKLPKNIVGKIFLCCVNSTLESPIEYSIALLKQVIMYISNINYYNELGIQNNVLSSFLIYNDEYVYPLSASDNEVISIQDPEYKFSVNADNLFYLVYIELSAVFDPYLQLQMSNDCRKKSIKTVFSIFDSFQMYIRCCPITPHISAKPSINSNLQNNEIFMNSNFNGDSEDKLLINQLNTIRHNLKHFDFHYDKKNPIKNVGNNLTIAQLIFGSIIPFDKMAITAIISGDYYRALLYMEKFCKSDPSNEESQLWLIKFSLLVYVMTFDIDGISGCSINLWKRGIDPNELFSDSAMSVKSIPGSKLDQLKFIKSQVNIDPTRIFRALDTRDWSSSLFRYESNLQVNPYDISSRKGWIDCQQNMGQWRISLSTSKRWLLETDFLQNRNDDVVDLFSSSAWRLGSWDELDDVVQTFYISKSSEEISDNLEDKAIESNNTKHFRQCSGFPNSTYFIEITHFIGP</sequence>
<evidence type="ECO:0000313" key="3">
    <source>
        <dbReference type="Proteomes" id="UP000187283"/>
    </source>
</evidence>
<dbReference type="STRING" id="133412.A0A1R1XHA3"/>
<dbReference type="EMBL" id="LSSN01003237">
    <property type="protein sequence ID" value="OMJ14014.1"/>
    <property type="molecule type" value="Genomic_DNA"/>
</dbReference>
<gene>
    <name evidence="2" type="ORF">AYI70_g8152</name>
</gene>